<sequence>MAIKKNMKRKNSRPRTISSQLELDNKIAKVIYNKWPRFVTQKEIANELDISQSLVSKRLSRWEKKKTAPLKMFYDERSAVLEEKLKSTYNLDDIVIFKNPDYFVSTRNYFDQIGKYASDVLVRKINDILEKKTEMVNSRTKGTEEINKIEVKISASGGNSVFATVMSLADELENTDIKVLFSGCVALRSSSLIELTPLHIVSQLLNRKLNIDIAHAYQLPETSNLYSRESLYEIVNQRIRTQKMLGFSDRILQSDIVIFGLGSIKWNFPVTGFMHHVYNLRLQSFIKNFDIMGEIAFAPFNKNGFLFHHLVTQVFEQENGKFLYNEYEQIERLKKFAPNSIAVSRQDLIDAANFFSSIFTINFCEIENSMQKQSKKPYILLVVGGESQKAVPLKMILEKWKYLNIVDGLITGENIAQGL</sequence>
<dbReference type="eggNOG" id="ENOG5033T3W">
    <property type="taxonomic scope" value="Bacteria"/>
</dbReference>
<dbReference type="Proteomes" id="UP000002985">
    <property type="component" value="Unassembled WGS sequence"/>
</dbReference>
<organism evidence="1 2">
    <name type="scientific">Candidatus Jettenia caeni</name>
    <dbReference type="NCBI Taxonomy" id="247490"/>
    <lineage>
        <taxon>Bacteria</taxon>
        <taxon>Pseudomonadati</taxon>
        <taxon>Planctomycetota</taxon>
        <taxon>Candidatus Brocadiia</taxon>
        <taxon>Candidatus Brocadiales</taxon>
        <taxon>Candidatus Brocadiaceae</taxon>
        <taxon>Candidatus Jettenia</taxon>
    </lineage>
</organism>
<evidence type="ECO:0000313" key="2">
    <source>
        <dbReference type="Proteomes" id="UP000002985"/>
    </source>
</evidence>
<protein>
    <submittedName>
        <fullName evidence="1">Uncharacterized protein</fullName>
    </submittedName>
</protein>
<name>I3IIP9_9BACT</name>
<dbReference type="Gene3D" id="3.40.50.1360">
    <property type="match status" value="1"/>
</dbReference>
<dbReference type="EMBL" id="BAFH01000002">
    <property type="protein sequence ID" value="GAB61594.1"/>
    <property type="molecule type" value="Genomic_DNA"/>
</dbReference>
<dbReference type="AlphaFoldDB" id="I3IIP9"/>
<reference evidence="1 2" key="1">
    <citation type="journal article" date="2012" name="FEBS Lett.">
        <title>Anammox organism KSU-1 expresses a NirK-type copper-containing nitrite reductase instead of a NirS-type with cytochrome cd1.</title>
        <authorList>
            <person name="Hira D."/>
            <person name="Toh H."/>
            <person name="Migita C.T."/>
            <person name="Okubo H."/>
            <person name="Nishiyama T."/>
            <person name="Hattori M."/>
            <person name="Furukawa K."/>
            <person name="Fujii T."/>
        </authorList>
    </citation>
    <scope>NUCLEOTIDE SEQUENCE [LARGE SCALE GENOMIC DNA]</scope>
</reference>
<gene>
    <name evidence="1" type="ORF">KSU1_B0737</name>
</gene>
<comment type="caution">
    <text evidence="1">The sequence shown here is derived from an EMBL/GenBank/DDBJ whole genome shotgun (WGS) entry which is preliminary data.</text>
</comment>
<accession>I3IIP9</accession>
<evidence type="ECO:0000313" key="1">
    <source>
        <dbReference type="EMBL" id="GAB61594.1"/>
    </source>
</evidence>
<keyword evidence="2" id="KW-1185">Reference proteome</keyword>
<proteinExistence type="predicted"/>
<dbReference type="OrthoDB" id="234939at2"/>